<reference evidence="9" key="1">
    <citation type="journal article" date="2022" name="bioRxiv">
        <title>Genomics of Preaxostyla Flagellates Illuminates Evolutionary Transitions and the Path Towards Mitochondrial Loss.</title>
        <authorList>
            <person name="Novak L.V.F."/>
            <person name="Treitli S.C."/>
            <person name="Pyrih J."/>
            <person name="Halakuc P."/>
            <person name="Pipaliya S.V."/>
            <person name="Vacek V."/>
            <person name="Brzon O."/>
            <person name="Soukal P."/>
            <person name="Eme L."/>
            <person name="Dacks J.B."/>
            <person name="Karnkowska A."/>
            <person name="Elias M."/>
            <person name="Hampl V."/>
        </authorList>
    </citation>
    <scope>NUCLEOTIDE SEQUENCE</scope>
    <source>
        <strain evidence="9">RCP-MX</strain>
    </source>
</reference>
<dbReference type="InterPro" id="IPR001623">
    <property type="entry name" value="DnaJ_domain"/>
</dbReference>
<evidence type="ECO:0000256" key="5">
    <source>
        <dbReference type="PROSITE-ProRule" id="PRU00546"/>
    </source>
</evidence>
<comment type="caution">
    <text evidence="9">The sequence shown here is derived from an EMBL/GenBank/DDBJ whole genome shotgun (WGS) entry which is preliminary data.</text>
</comment>
<dbReference type="CDD" id="cd06257">
    <property type="entry name" value="DnaJ"/>
    <property type="match status" value="1"/>
</dbReference>
<keyword evidence="4 5" id="KW-0862">Zinc</keyword>
<feature type="domain" description="CR-type" evidence="8">
    <location>
        <begin position="138"/>
        <end position="223"/>
    </location>
</feature>
<evidence type="ECO:0000259" key="8">
    <source>
        <dbReference type="PROSITE" id="PS51188"/>
    </source>
</evidence>
<feature type="zinc finger region" description="CR-type" evidence="5">
    <location>
        <begin position="138"/>
        <end position="223"/>
    </location>
</feature>
<dbReference type="SUPFAM" id="SSF46565">
    <property type="entry name" value="Chaperone J-domain"/>
    <property type="match status" value="1"/>
</dbReference>
<accession>A0ABQ8UVP4</accession>
<dbReference type="Pfam" id="PF00684">
    <property type="entry name" value="DnaJ_CXXCXGXG"/>
    <property type="match status" value="1"/>
</dbReference>
<evidence type="ECO:0000256" key="2">
    <source>
        <dbReference type="ARBA" id="ARBA00022737"/>
    </source>
</evidence>
<dbReference type="PANTHER" id="PTHR43888">
    <property type="entry name" value="DNAJ-LIKE-2, ISOFORM A-RELATED"/>
    <property type="match status" value="1"/>
</dbReference>
<evidence type="ECO:0000256" key="3">
    <source>
        <dbReference type="ARBA" id="ARBA00022771"/>
    </source>
</evidence>
<keyword evidence="3 5" id="KW-0863">Zinc-finger</keyword>
<keyword evidence="10" id="KW-1185">Reference proteome</keyword>
<feature type="domain" description="J" evidence="7">
    <location>
        <begin position="14"/>
        <end position="79"/>
    </location>
</feature>
<evidence type="ECO:0000256" key="4">
    <source>
        <dbReference type="ARBA" id="ARBA00022833"/>
    </source>
</evidence>
<dbReference type="Proteomes" id="UP001141327">
    <property type="component" value="Unassembled WGS sequence"/>
</dbReference>
<feature type="region of interest" description="Disordered" evidence="6">
    <location>
        <begin position="1"/>
        <end position="22"/>
    </location>
</feature>
<dbReference type="Gene3D" id="2.60.260.20">
    <property type="entry name" value="Urease metallochaperone UreE, N-terminal domain"/>
    <property type="match status" value="2"/>
</dbReference>
<protein>
    <submittedName>
        <fullName evidence="9">DnaJ subfamily A member 2</fullName>
    </submittedName>
</protein>
<keyword evidence="2" id="KW-0677">Repeat</keyword>
<dbReference type="PRINTS" id="PR00625">
    <property type="entry name" value="JDOMAIN"/>
</dbReference>
<dbReference type="Gene3D" id="1.10.287.110">
    <property type="entry name" value="DnaJ domain"/>
    <property type="match status" value="1"/>
</dbReference>
<dbReference type="EMBL" id="JAPMOS010000001">
    <property type="protein sequence ID" value="KAJ4463152.1"/>
    <property type="molecule type" value="Genomic_DNA"/>
</dbReference>
<dbReference type="InterPro" id="IPR044713">
    <property type="entry name" value="DNJA1/2-like"/>
</dbReference>
<dbReference type="SUPFAM" id="SSF49493">
    <property type="entry name" value="HSP40/DnaJ peptide-binding domain"/>
    <property type="match status" value="2"/>
</dbReference>
<dbReference type="Pfam" id="PF00226">
    <property type="entry name" value="DnaJ"/>
    <property type="match status" value="1"/>
</dbReference>
<dbReference type="HAMAP" id="MF_01152">
    <property type="entry name" value="DnaJ"/>
    <property type="match status" value="1"/>
</dbReference>
<dbReference type="CDD" id="cd10719">
    <property type="entry name" value="DnaJ_zf"/>
    <property type="match status" value="1"/>
</dbReference>
<dbReference type="InterPro" id="IPR002939">
    <property type="entry name" value="DnaJ_C"/>
</dbReference>
<dbReference type="InterPro" id="IPR001305">
    <property type="entry name" value="HSP_DnaJ_Cys-rich_dom"/>
</dbReference>
<dbReference type="PROSITE" id="PS50076">
    <property type="entry name" value="DNAJ_2"/>
    <property type="match status" value="1"/>
</dbReference>
<dbReference type="SMART" id="SM00271">
    <property type="entry name" value="DnaJ"/>
    <property type="match status" value="1"/>
</dbReference>
<dbReference type="Gene3D" id="2.10.230.10">
    <property type="entry name" value="Heat shock protein DnaJ, cysteine-rich domain"/>
    <property type="match status" value="1"/>
</dbReference>
<feature type="region of interest" description="Disordered" evidence="6">
    <location>
        <begin position="363"/>
        <end position="416"/>
    </location>
</feature>
<dbReference type="InterPro" id="IPR008971">
    <property type="entry name" value="HSP40/DnaJ_pept-bd"/>
</dbReference>
<dbReference type="SUPFAM" id="SSF57938">
    <property type="entry name" value="DnaJ/Hsp40 cysteine-rich domain"/>
    <property type="match status" value="1"/>
</dbReference>
<dbReference type="PROSITE" id="PS00636">
    <property type="entry name" value="DNAJ_1"/>
    <property type="match status" value="1"/>
</dbReference>
<evidence type="ECO:0000313" key="9">
    <source>
        <dbReference type="EMBL" id="KAJ4463152.1"/>
    </source>
</evidence>
<dbReference type="PROSITE" id="PS51188">
    <property type="entry name" value="ZF_CR"/>
    <property type="match status" value="1"/>
</dbReference>
<keyword evidence="1 5" id="KW-0479">Metal-binding</keyword>
<dbReference type="InterPro" id="IPR036869">
    <property type="entry name" value="J_dom_sf"/>
</dbReference>
<sequence length="416" mass="45752">MHRGPQDPPEERDKFYQTLGVPKTATEDEIKKAYRKLAIKYHPDKNPGDPTAAEKFKDLGAAFEVLSDPQKRKIYDDYGEEGLKEGGGWQPGSAADIFNSIFGGGLFGGMGMGGRRRVRKGDDVIHKIKVSLEDLYRGKTTKLQLTKNVLCPECAGKGSKKPDAVTKCTVCRGMGMRVIVQQIAPGFVQQSQAPCSECQGTGEIIKAKDRCPQCRGAKTVAERKVLDVGIDAGMSHGEKIVFAGEGDQAPDLEPGDVIIVLEEKKHPIFRRDDMDLFMKHTLTLSEALCGFVVPIQTLDGRILHIRSKPGEIIKPGEVRGIYNEGMPRRRNPFEKGRLFVQFDVQFPKAGELTDAQKHAIEAIFPRPPPPPPSDVAEESEFLDIDPSMPNPSSHGGGYSATEEEQQGPRETVCQTQ</sequence>
<proteinExistence type="inferred from homology"/>
<dbReference type="CDD" id="cd10747">
    <property type="entry name" value="DnaJ_C"/>
    <property type="match status" value="1"/>
</dbReference>
<evidence type="ECO:0000259" key="7">
    <source>
        <dbReference type="PROSITE" id="PS50076"/>
    </source>
</evidence>
<dbReference type="InterPro" id="IPR012724">
    <property type="entry name" value="DnaJ"/>
</dbReference>
<name>A0ABQ8UVP4_9EUKA</name>
<dbReference type="Pfam" id="PF01556">
    <property type="entry name" value="DnaJ_C"/>
    <property type="match status" value="1"/>
</dbReference>
<organism evidence="9 10">
    <name type="scientific">Paratrimastix pyriformis</name>
    <dbReference type="NCBI Taxonomy" id="342808"/>
    <lineage>
        <taxon>Eukaryota</taxon>
        <taxon>Metamonada</taxon>
        <taxon>Preaxostyla</taxon>
        <taxon>Paratrimastigidae</taxon>
        <taxon>Paratrimastix</taxon>
    </lineage>
</organism>
<evidence type="ECO:0000256" key="1">
    <source>
        <dbReference type="ARBA" id="ARBA00022723"/>
    </source>
</evidence>
<dbReference type="InterPro" id="IPR018253">
    <property type="entry name" value="DnaJ_domain_CS"/>
</dbReference>
<dbReference type="InterPro" id="IPR036410">
    <property type="entry name" value="HSP_DnaJ_Cys-rich_dom_sf"/>
</dbReference>
<evidence type="ECO:0000256" key="6">
    <source>
        <dbReference type="SAM" id="MobiDB-lite"/>
    </source>
</evidence>
<gene>
    <name evidence="9" type="ORF">PAPYR_431</name>
</gene>
<evidence type="ECO:0000313" key="10">
    <source>
        <dbReference type="Proteomes" id="UP001141327"/>
    </source>
</evidence>